<evidence type="ECO:0000256" key="6">
    <source>
        <dbReference type="SAM" id="Coils"/>
    </source>
</evidence>
<evidence type="ECO:0000256" key="5">
    <source>
        <dbReference type="PROSITE-ProRule" id="PRU00283"/>
    </source>
</evidence>
<proteinExistence type="inferred from homology"/>
<protein>
    <submittedName>
        <fullName evidence="10">Kinesin motor domain-containing protein</fullName>
    </submittedName>
</protein>
<dbReference type="GO" id="GO:0007018">
    <property type="term" value="P:microtubule-based movement"/>
    <property type="evidence" value="ECO:0007669"/>
    <property type="project" value="InterPro"/>
</dbReference>
<dbReference type="OrthoDB" id="8862460at2759"/>
<evidence type="ECO:0000256" key="4">
    <source>
        <dbReference type="ARBA" id="ARBA00023212"/>
    </source>
</evidence>
<dbReference type="AlphaFoldDB" id="A0A7I5ECU4"/>
<keyword evidence="4" id="KW-0206">Cytoskeleton</keyword>
<feature type="domain" description="Kinesin motor" evidence="8">
    <location>
        <begin position="36"/>
        <end position="353"/>
    </location>
</feature>
<evidence type="ECO:0000256" key="1">
    <source>
        <dbReference type="ARBA" id="ARBA00004245"/>
    </source>
</evidence>
<feature type="compositionally biased region" description="Low complexity" evidence="7">
    <location>
        <begin position="402"/>
        <end position="430"/>
    </location>
</feature>
<dbReference type="Gene3D" id="3.40.850.10">
    <property type="entry name" value="Kinesin motor domain"/>
    <property type="match status" value="1"/>
</dbReference>
<dbReference type="GO" id="GO:0003777">
    <property type="term" value="F:microtubule motor activity"/>
    <property type="evidence" value="ECO:0007669"/>
    <property type="project" value="InterPro"/>
</dbReference>
<feature type="compositionally biased region" description="Basic and acidic residues" evidence="7">
    <location>
        <begin position="829"/>
        <end position="847"/>
    </location>
</feature>
<dbReference type="PANTHER" id="PTHR21608:SF7">
    <property type="entry name" value="KINESIN-LIKE PROTEIN CG14535"/>
    <property type="match status" value="1"/>
</dbReference>
<sequence length="1001" mass="110530">MERVLATSSGTTTTTTVAATVSAAATTAQPRLPPSPIRTNTKLRICAMVSGDDVATGNVTVPALNQIHIAGAVKPHSKNAFENVFGPDVAQEKICSNVLPELVQGVFSGQDCTLIALGAKSRGKECLLYGAPPSTAGIFQTAITSVFKITDEYRVSKPDTRYQIRMSAIQYSQRENHLTDLLSPFSSDPRRRTVRVVDDPRAGALLENESEIRVDSPDLALFYLNTVADHRIIEDEETYRTSHVFVFLSVYAYRTGTNELEGGRRRLAIVDLGLGERNSHRGELTMPAIGSILLALVQGQKHLPARENFLSQLLKCAMCPSRLTSFICSFAEKADDNENVVQLASKLSRAKRNTRKNKMFSDTASSHSSGVPRSEIESGSEVSGAETVIFLGPSPRGLHRSTSIYPPRSPSISSKLTQTSGSSTRTCTGSIPPMLKGHTPFLSPSLRLYDDLCSPPGTSGDGSTMTHDLTVFGGYCSQSRNDFGVTIASPKKSKSCNLDDDKRQAIMQWVDTCEPLLSPDDDDMNSDRPREILSHPLEDIIEQDEESLRDSIRSKHETDSHPLSILSREDIEKIMSIEGTPQENGSDEDALERAMAASVSSIRSHDILAKLNDDLAAKDASITATVTSTATPSEMDLYRRASHLENYAVEKLKELDDDKMKKKRSKLILNCCQNSMMSSGSTIVDWNAIESRRIAEKEKEELEKRKNELRKRREELKHEADEIRREKEQIDKELNGRSLPLAIARQISQQLHGLALVSKPSHKASRAPSDSLPTTPTVHKKQLGAPPARTPSLTNCAAPTLPSPSHHAKNGIIKAHWVDGTHVRRCSKPRTDRRERKISEEGRKDKTTFPSPYSKVTDPRLVDGPPSSGRGSDDAASQCREKKRQSYSASSGYESAAGDYHSAYYLCKDSRFDQRKAVDKRLGLGREADTLREQQRRLRKELQEAKAIIGQVDDARAICHDNKATGISQATLVDTLKQENRILEKRLTACRNHTMFVTTFL</sequence>
<dbReference type="WBParaSite" id="HCON_00146260-00001">
    <property type="protein sequence ID" value="HCON_00146260-00001"/>
    <property type="gene ID" value="HCON_00146260"/>
</dbReference>
<dbReference type="InterPro" id="IPR001752">
    <property type="entry name" value="Kinesin_motor_dom"/>
</dbReference>
<dbReference type="PANTHER" id="PTHR21608">
    <property type="entry name" value="KINESIN-LIKE PROTEIN CG14535"/>
    <property type="match status" value="1"/>
</dbReference>
<accession>A0A7I5ECU4</accession>
<dbReference type="GO" id="GO:0005856">
    <property type="term" value="C:cytoskeleton"/>
    <property type="evidence" value="ECO:0007669"/>
    <property type="project" value="UniProtKB-SubCell"/>
</dbReference>
<dbReference type="Proteomes" id="UP000025227">
    <property type="component" value="Unplaced"/>
</dbReference>
<evidence type="ECO:0000256" key="2">
    <source>
        <dbReference type="ARBA" id="ARBA00022741"/>
    </source>
</evidence>
<evidence type="ECO:0000256" key="7">
    <source>
        <dbReference type="SAM" id="MobiDB-lite"/>
    </source>
</evidence>
<feature type="compositionally biased region" description="Polar residues" evidence="7">
    <location>
        <begin position="360"/>
        <end position="371"/>
    </location>
</feature>
<organism evidence="9 10">
    <name type="scientific">Haemonchus contortus</name>
    <name type="common">Barber pole worm</name>
    <dbReference type="NCBI Taxonomy" id="6289"/>
    <lineage>
        <taxon>Eukaryota</taxon>
        <taxon>Metazoa</taxon>
        <taxon>Ecdysozoa</taxon>
        <taxon>Nematoda</taxon>
        <taxon>Chromadorea</taxon>
        <taxon>Rhabditida</taxon>
        <taxon>Rhabditina</taxon>
        <taxon>Rhabditomorpha</taxon>
        <taxon>Strongyloidea</taxon>
        <taxon>Trichostrongylidae</taxon>
        <taxon>Haemonchus</taxon>
    </lineage>
</organism>
<feature type="region of interest" description="Disordered" evidence="7">
    <location>
        <begin position="539"/>
        <end position="560"/>
    </location>
</feature>
<feature type="region of interest" description="Disordered" evidence="7">
    <location>
        <begin position="823"/>
        <end position="894"/>
    </location>
</feature>
<keyword evidence="3" id="KW-0067">ATP-binding</keyword>
<dbReference type="SMART" id="SM00129">
    <property type="entry name" value="KISc"/>
    <property type="match status" value="1"/>
</dbReference>
<reference evidence="10" key="1">
    <citation type="submission" date="2020-12" db="UniProtKB">
        <authorList>
            <consortium name="WormBaseParasite"/>
        </authorList>
    </citation>
    <scope>IDENTIFICATION</scope>
    <source>
        <strain evidence="10">MHco3</strain>
    </source>
</reference>
<keyword evidence="2" id="KW-0547">Nucleotide-binding</keyword>
<comment type="caution">
    <text evidence="5">Lacks conserved residue(s) required for the propagation of feature annotation.</text>
</comment>
<keyword evidence="6" id="KW-0175">Coiled coil</keyword>
<evidence type="ECO:0000259" key="8">
    <source>
        <dbReference type="PROSITE" id="PS50067"/>
    </source>
</evidence>
<evidence type="ECO:0000313" key="9">
    <source>
        <dbReference type="Proteomes" id="UP000025227"/>
    </source>
</evidence>
<feature type="region of interest" description="Disordered" evidence="7">
    <location>
        <begin position="402"/>
        <end position="436"/>
    </location>
</feature>
<comment type="subcellular location">
    <subcellularLocation>
        <location evidence="1">Cytoplasm</location>
        <location evidence="1">Cytoskeleton</location>
    </subcellularLocation>
</comment>
<dbReference type="OMA" id="HLACKIA"/>
<feature type="coiled-coil region" evidence="6">
    <location>
        <begin position="928"/>
        <end position="993"/>
    </location>
</feature>
<keyword evidence="4" id="KW-0963">Cytoplasm</keyword>
<dbReference type="PROSITE" id="PS50067">
    <property type="entry name" value="KINESIN_MOTOR_2"/>
    <property type="match status" value="1"/>
</dbReference>
<dbReference type="InterPro" id="IPR027640">
    <property type="entry name" value="Kinesin-like_fam"/>
</dbReference>
<dbReference type="Pfam" id="PF00225">
    <property type="entry name" value="Kinesin"/>
    <property type="match status" value="1"/>
</dbReference>
<dbReference type="InterPro" id="IPR036961">
    <property type="entry name" value="Kinesin_motor_dom_sf"/>
</dbReference>
<keyword evidence="9" id="KW-1185">Reference proteome</keyword>
<feature type="compositionally biased region" description="Basic and acidic residues" evidence="7">
    <location>
        <begin position="546"/>
        <end position="560"/>
    </location>
</feature>
<evidence type="ECO:0000313" key="10">
    <source>
        <dbReference type="WBParaSite" id="HCON_00146260-00001"/>
    </source>
</evidence>
<comment type="similarity">
    <text evidence="5">Belongs to the TRAFAC class myosin-kinesin ATPase superfamily. Kinesin family.</text>
</comment>
<name>A0A7I5ECU4_HAECO</name>
<evidence type="ECO:0000256" key="3">
    <source>
        <dbReference type="ARBA" id="ARBA00022840"/>
    </source>
</evidence>
<dbReference type="InterPro" id="IPR027417">
    <property type="entry name" value="P-loop_NTPase"/>
</dbReference>
<dbReference type="GO" id="GO:0008017">
    <property type="term" value="F:microtubule binding"/>
    <property type="evidence" value="ECO:0007669"/>
    <property type="project" value="InterPro"/>
</dbReference>
<dbReference type="SUPFAM" id="SSF52540">
    <property type="entry name" value="P-loop containing nucleoside triphosphate hydrolases"/>
    <property type="match status" value="1"/>
</dbReference>
<feature type="region of interest" description="Disordered" evidence="7">
    <location>
        <begin position="354"/>
        <end position="378"/>
    </location>
</feature>
<feature type="region of interest" description="Disordered" evidence="7">
    <location>
        <begin position="758"/>
        <end position="808"/>
    </location>
</feature>
<feature type="coiled-coil region" evidence="6">
    <location>
        <begin position="692"/>
        <end position="733"/>
    </location>
</feature>
<dbReference type="GO" id="GO:0005524">
    <property type="term" value="F:ATP binding"/>
    <property type="evidence" value="ECO:0007669"/>
    <property type="project" value="UniProtKB-KW"/>
</dbReference>